<dbReference type="AlphaFoldDB" id="A0A8J3ZN81"/>
<evidence type="ECO:0000259" key="1">
    <source>
        <dbReference type="Pfam" id="PF12697"/>
    </source>
</evidence>
<sequence length="269" mass="27645">MYTVSSRDGTRIAYERAGSGPTVILIDAAGHFRANSALGGLADRLAKDFTVVRYDRRGRGDSTDTPPYAPHREVEDVAALIDVSGGSAALYGFSSGCLVALHASAAGLPVRHLVLMEPPIEPGSPEGTAAQREFTAHLSARSGADAVEFFLAGIGIPDDVLAGMRGTAHWDAMVSVASTLVYDSMLSEATDADLLRRVRTHTLVLDSTGSSDDLTGMAATAAALLPNATARSLPGEWHGVPADTLAPAVSAFLSGPTVESGAGSVGQTG</sequence>
<feature type="domain" description="AB hydrolase-1" evidence="1">
    <location>
        <begin position="38"/>
        <end position="241"/>
    </location>
</feature>
<keyword evidence="3" id="KW-1185">Reference proteome</keyword>
<gene>
    <name evidence="2" type="ORF">Voc01_023160</name>
</gene>
<dbReference type="InterPro" id="IPR000073">
    <property type="entry name" value="AB_hydrolase_1"/>
</dbReference>
<dbReference type="GO" id="GO:0016787">
    <property type="term" value="F:hydrolase activity"/>
    <property type="evidence" value="ECO:0007669"/>
    <property type="project" value="UniProtKB-KW"/>
</dbReference>
<dbReference type="SUPFAM" id="SSF53474">
    <property type="entry name" value="alpha/beta-Hydrolases"/>
    <property type="match status" value="1"/>
</dbReference>
<dbReference type="Proteomes" id="UP000635606">
    <property type="component" value="Unassembled WGS sequence"/>
</dbReference>
<dbReference type="InterPro" id="IPR029058">
    <property type="entry name" value="AB_hydrolase_fold"/>
</dbReference>
<evidence type="ECO:0000313" key="3">
    <source>
        <dbReference type="Proteomes" id="UP000635606"/>
    </source>
</evidence>
<dbReference type="EMBL" id="BOPH01000025">
    <property type="protein sequence ID" value="GIJ67399.1"/>
    <property type="molecule type" value="Genomic_DNA"/>
</dbReference>
<comment type="caution">
    <text evidence="2">The sequence shown here is derived from an EMBL/GenBank/DDBJ whole genome shotgun (WGS) entry which is preliminary data.</text>
</comment>
<organism evidence="2 3">
    <name type="scientific">Virgisporangium ochraceum</name>
    <dbReference type="NCBI Taxonomy" id="65505"/>
    <lineage>
        <taxon>Bacteria</taxon>
        <taxon>Bacillati</taxon>
        <taxon>Actinomycetota</taxon>
        <taxon>Actinomycetes</taxon>
        <taxon>Micromonosporales</taxon>
        <taxon>Micromonosporaceae</taxon>
        <taxon>Virgisporangium</taxon>
    </lineage>
</organism>
<dbReference type="PANTHER" id="PTHR43433:SF5">
    <property type="entry name" value="AB HYDROLASE-1 DOMAIN-CONTAINING PROTEIN"/>
    <property type="match status" value="1"/>
</dbReference>
<reference evidence="2" key="1">
    <citation type="submission" date="2021-01" db="EMBL/GenBank/DDBJ databases">
        <title>Whole genome shotgun sequence of Virgisporangium ochraceum NBRC 16418.</title>
        <authorList>
            <person name="Komaki H."/>
            <person name="Tamura T."/>
        </authorList>
    </citation>
    <scope>NUCLEOTIDE SEQUENCE</scope>
    <source>
        <strain evidence="2">NBRC 16418</strain>
    </source>
</reference>
<proteinExistence type="predicted"/>
<protein>
    <submittedName>
        <fullName evidence="2">Alpha/beta hydrolase</fullName>
    </submittedName>
</protein>
<dbReference type="Pfam" id="PF12697">
    <property type="entry name" value="Abhydrolase_6"/>
    <property type="match status" value="1"/>
</dbReference>
<dbReference type="Gene3D" id="3.40.50.1820">
    <property type="entry name" value="alpha/beta hydrolase"/>
    <property type="match status" value="1"/>
</dbReference>
<accession>A0A8J3ZN81</accession>
<dbReference type="PANTHER" id="PTHR43433">
    <property type="entry name" value="HYDROLASE, ALPHA/BETA FOLD FAMILY PROTEIN"/>
    <property type="match status" value="1"/>
</dbReference>
<keyword evidence="2" id="KW-0378">Hydrolase</keyword>
<dbReference type="InterPro" id="IPR050471">
    <property type="entry name" value="AB_hydrolase"/>
</dbReference>
<name>A0A8J3ZN81_9ACTN</name>
<dbReference type="RefSeq" id="WP_203927359.1">
    <property type="nucleotide sequence ID" value="NZ_BOPH01000025.1"/>
</dbReference>
<evidence type="ECO:0000313" key="2">
    <source>
        <dbReference type="EMBL" id="GIJ67399.1"/>
    </source>
</evidence>